<dbReference type="InterPro" id="IPR029063">
    <property type="entry name" value="SAM-dependent_MTases_sf"/>
</dbReference>
<evidence type="ECO:0000313" key="11">
    <source>
        <dbReference type="EMBL" id="KAK8076156.1"/>
    </source>
</evidence>
<dbReference type="PANTHER" id="PTHR43397">
    <property type="entry name" value="ERGOTHIONEINE BIOSYNTHESIS PROTEIN 1"/>
    <property type="match status" value="1"/>
</dbReference>
<dbReference type="RefSeq" id="XP_066719115.1">
    <property type="nucleotide sequence ID" value="XM_066854837.1"/>
</dbReference>
<comment type="catalytic activity">
    <reaction evidence="9">
        <text>4-(3-methylbut-2-enyl)-L-tryptophan + S-adenosyl-L-methionine = 4-(3-methylbut-2-enyl)-L-abrine + S-adenosyl-L-homocysteine + H(+)</text>
        <dbReference type="Rhea" id="RHEA:34435"/>
        <dbReference type="ChEBI" id="CHEBI:15378"/>
        <dbReference type="ChEBI" id="CHEBI:57856"/>
        <dbReference type="ChEBI" id="CHEBI:58209"/>
        <dbReference type="ChEBI" id="CHEBI:59789"/>
        <dbReference type="ChEBI" id="CHEBI:67248"/>
        <dbReference type="EC" id="2.1.1.261"/>
    </reaction>
</comment>
<dbReference type="GeneID" id="92087900"/>
<dbReference type="SUPFAM" id="SSF53335">
    <property type="entry name" value="S-adenosyl-L-methionine-dependent methyltransferases"/>
    <property type="match status" value="1"/>
</dbReference>
<dbReference type="Gene3D" id="3.40.50.150">
    <property type="entry name" value="Vaccinia Virus protein VP39"/>
    <property type="match status" value="1"/>
</dbReference>
<dbReference type="PANTHER" id="PTHR43397:SF1">
    <property type="entry name" value="ERGOTHIONEINE BIOSYNTHESIS PROTEIN 1"/>
    <property type="match status" value="1"/>
</dbReference>
<evidence type="ECO:0000259" key="10">
    <source>
        <dbReference type="Pfam" id="PF10017"/>
    </source>
</evidence>
<proteinExistence type="inferred from homology"/>
<reference evidence="11 12" key="1">
    <citation type="submission" date="2023-01" db="EMBL/GenBank/DDBJ databases">
        <title>Analysis of 21 Apiospora genomes using comparative genomics revels a genus with tremendous synthesis potential of carbohydrate active enzymes and secondary metabolites.</title>
        <authorList>
            <person name="Sorensen T."/>
        </authorList>
    </citation>
    <scope>NUCLEOTIDE SEQUENCE [LARGE SCALE GENOMIC DNA]</scope>
    <source>
        <strain evidence="11 12">CBS 135458</strain>
    </source>
</reference>
<sequence length="330" mass="37247">MFIFRDKTQIIDIGGSQLTAFFESLLHQALLWTGKPYAPGGLPQRLLASAFLSDDAGLLLWSDLTRAPNYYQTEAEAELIQEKADELSSRIEDGTIIMDLGCGDIRKTIPLLQALEKQKKFVSYYAIDLSRKSLENGLRRFESDYHHIQCTGLWGTWDAGLAWSKQMLDARRSRLYLSLGSIFGNDHLEPAIARLRGWAQEALCGSTNSSMLLTMDATTDKDLLHASYNENDGLYERFIRNGFRHTNRILGRTGTRTRTGSADNPVMHRSVLRAKRRVRVHAVGLVLDEGTELDCYENFKYGPTVMHDQFAAAGLHCIEQWKAPKANICK</sequence>
<name>A0ABR1VY39_9PEZI</name>
<dbReference type="Pfam" id="PF10017">
    <property type="entry name" value="Methyltransf_33"/>
    <property type="match status" value="1"/>
</dbReference>
<keyword evidence="6" id="KW-0808">Transferase</keyword>
<dbReference type="InterPro" id="IPR051128">
    <property type="entry name" value="EgtD_Methyltrsf_superfamily"/>
</dbReference>
<protein>
    <recommendedName>
        <fullName evidence="8">4-dimethylallyltryptophan N-methyltransferase</fullName>
        <ecNumber evidence="8">2.1.1.261</ecNumber>
    </recommendedName>
</protein>
<evidence type="ECO:0000256" key="4">
    <source>
        <dbReference type="ARBA" id="ARBA00022589"/>
    </source>
</evidence>
<accession>A0ABR1VY39</accession>
<comment type="subunit">
    <text evidence="3">Homodimer.</text>
</comment>
<feature type="domain" description="Histidine-specific methyltransferase SAM-dependent" evidence="10">
    <location>
        <begin position="44"/>
        <end position="327"/>
    </location>
</feature>
<comment type="similarity">
    <text evidence="2">Belongs to the methyltransferase superfamily.</text>
</comment>
<evidence type="ECO:0000256" key="9">
    <source>
        <dbReference type="ARBA" id="ARBA00049425"/>
    </source>
</evidence>
<evidence type="ECO:0000313" key="12">
    <source>
        <dbReference type="Proteomes" id="UP001480595"/>
    </source>
</evidence>
<organism evidence="11 12">
    <name type="scientific">Apiospora phragmitis</name>
    <dbReference type="NCBI Taxonomy" id="2905665"/>
    <lineage>
        <taxon>Eukaryota</taxon>
        <taxon>Fungi</taxon>
        <taxon>Dikarya</taxon>
        <taxon>Ascomycota</taxon>
        <taxon>Pezizomycotina</taxon>
        <taxon>Sordariomycetes</taxon>
        <taxon>Xylariomycetidae</taxon>
        <taxon>Amphisphaeriales</taxon>
        <taxon>Apiosporaceae</taxon>
        <taxon>Apiospora</taxon>
    </lineage>
</organism>
<keyword evidence="12" id="KW-1185">Reference proteome</keyword>
<keyword evidence="5" id="KW-0489">Methyltransferase</keyword>
<dbReference type="InterPro" id="IPR019257">
    <property type="entry name" value="MeTrfase_dom"/>
</dbReference>
<comment type="caution">
    <text evidence="11">The sequence shown here is derived from an EMBL/GenBank/DDBJ whole genome shotgun (WGS) entry which is preliminary data.</text>
</comment>
<evidence type="ECO:0000256" key="5">
    <source>
        <dbReference type="ARBA" id="ARBA00022603"/>
    </source>
</evidence>
<evidence type="ECO:0000256" key="8">
    <source>
        <dbReference type="ARBA" id="ARBA00039094"/>
    </source>
</evidence>
<dbReference type="Proteomes" id="UP001480595">
    <property type="component" value="Unassembled WGS sequence"/>
</dbReference>
<dbReference type="PIRSF" id="PIRSF018005">
    <property type="entry name" value="UCP018005"/>
    <property type="match status" value="1"/>
</dbReference>
<evidence type="ECO:0000256" key="7">
    <source>
        <dbReference type="ARBA" id="ARBA00022691"/>
    </source>
</evidence>
<dbReference type="EC" id="2.1.1.261" evidence="8"/>
<dbReference type="EMBL" id="JAQQWL010000004">
    <property type="protein sequence ID" value="KAK8076156.1"/>
    <property type="molecule type" value="Genomic_DNA"/>
</dbReference>
<evidence type="ECO:0000256" key="6">
    <source>
        <dbReference type="ARBA" id="ARBA00022679"/>
    </source>
</evidence>
<gene>
    <name evidence="11" type="ORF">PG994_003428</name>
</gene>
<dbReference type="InterPro" id="IPR017804">
    <property type="entry name" value="MeTrfase_EgtD-like"/>
</dbReference>
<keyword evidence="4" id="KW-0017">Alkaloid metabolism</keyword>
<comment type="pathway">
    <text evidence="1">Alkaloid biosynthesis; ergot alkaloid biosynthesis.</text>
</comment>
<evidence type="ECO:0000256" key="2">
    <source>
        <dbReference type="ARBA" id="ARBA00008361"/>
    </source>
</evidence>
<evidence type="ECO:0000256" key="1">
    <source>
        <dbReference type="ARBA" id="ARBA00005107"/>
    </source>
</evidence>
<dbReference type="InterPro" id="IPR017805">
    <property type="entry name" value="SAM_MeTrfase_EasF-type_put"/>
</dbReference>
<evidence type="ECO:0000256" key="3">
    <source>
        <dbReference type="ARBA" id="ARBA00011738"/>
    </source>
</evidence>
<keyword evidence="7" id="KW-0949">S-adenosyl-L-methionine</keyword>
<dbReference type="NCBIfam" id="TIGR03439">
    <property type="entry name" value="methyl_EasF"/>
    <property type="match status" value="1"/>
</dbReference>